<dbReference type="RefSeq" id="WP_005579558.1">
    <property type="nucleotide sequence ID" value="NZ_FORO01000023.1"/>
</dbReference>
<evidence type="ECO:0000313" key="3">
    <source>
        <dbReference type="Proteomes" id="UP000182829"/>
    </source>
</evidence>
<feature type="compositionally biased region" description="Polar residues" evidence="1">
    <location>
        <begin position="247"/>
        <end position="258"/>
    </location>
</feature>
<evidence type="ECO:0000256" key="1">
    <source>
        <dbReference type="SAM" id="MobiDB-lite"/>
    </source>
</evidence>
<gene>
    <name evidence="2" type="ORF">SAMN05443661_12343</name>
</gene>
<protein>
    <recommendedName>
        <fullName evidence="4">GATase domain protein</fullName>
    </recommendedName>
</protein>
<dbReference type="AlphaFoldDB" id="A0A1I3QMH2"/>
<dbReference type="Proteomes" id="UP000182829">
    <property type="component" value="Unassembled WGS sequence"/>
</dbReference>
<dbReference type="GeneID" id="14208295"/>
<name>A0A1I3QMH2_9EURY</name>
<accession>A0A1I3QMH2</accession>
<feature type="region of interest" description="Disordered" evidence="1">
    <location>
        <begin position="318"/>
        <end position="347"/>
    </location>
</feature>
<dbReference type="OrthoDB" id="239338at2157"/>
<dbReference type="OMA" id="LYNMHEY"/>
<dbReference type="EMBL" id="FORO01000023">
    <property type="protein sequence ID" value="SFJ34732.1"/>
    <property type="molecule type" value="Genomic_DNA"/>
</dbReference>
<evidence type="ECO:0008006" key="4">
    <source>
        <dbReference type="Google" id="ProtNLM"/>
    </source>
</evidence>
<evidence type="ECO:0000313" key="2">
    <source>
        <dbReference type="EMBL" id="SFJ34732.1"/>
    </source>
</evidence>
<sequence>MNGDEIRSRLVVFAVVVLLAVTAVAAAGVITNQGSTEKPTVDQVQFQPENVDAPELERGGEISIDVPTGTETVVIDTAHANDVSKDDLQPVVSTLVADGNTVEYFDSESGGLSASPEERENELAETLEDADAYIVVEPNDRYTPGEAEIVSDFADADGRVLFVGGPDAGGGALLGLLGPMGTDTGDDGEFESVTSQFGIAYDTGYLYDMQDYENNYQTLAVTPAAETDLTDGVDHVVFDGPTQVATAGQPLLTTSPTAEHSESRETGEYPVAAQNDNAVAVGDTGFMTSENYNVADNEVFISNILEFLVSGNATPGNLGTADSPAHDPGGSNVAGSGHAEDGFPGAG</sequence>
<proteinExistence type="predicted"/>
<feature type="region of interest" description="Disordered" evidence="1">
    <location>
        <begin position="247"/>
        <end position="269"/>
    </location>
</feature>
<organism evidence="2 3">
    <name type="scientific">Natronobacterium gregoryi</name>
    <dbReference type="NCBI Taxonomy" id="44930"/>
    <lineage>
        <taxon>Archaea</taxon>
        <taxon>Methanobacteriati</taxon>
        <taxon>Methanobacteriota</taxon>
        <taxon>Stenosarchaea group</taxon>
        <taxon>Halobacteria</taxon>
        <taxon>Halobacteriales</taxon>
        <taxon>Natrialbaceae</taxon>
        <taxon>Natronobacterium</taxon>
    </lineage>
</organism>
<reference evidence="2 3" key="1">
    <citation type="submission" date="2016-10" db="EMBL/GenBank/DDBJ databases">
        <authorList>
            <person name="de Groot N.N."/>
        </authorList>
    </citation>
    <scope>NUCLEOTIDE SEQUENCE [LARGE SCALE GENOMIC DNA]</scope>
    <source>
        <strain evidence="2 3">SP2</strain>
    </source>
</reference>